<accession>A0A0L6UMN2</accession>
<gene>
    <name evidence="3" type="ORF">VP01_4792g2</name>
</gene>
<keyword evidence="4" id="KW-1185">Reference proteome</keyword>
<dbReference type="VEuPathDB" id="FungiDB:VP01_4792g2"/>
<sequence length="399" mass="46681">MIEISQSILQPLHILTPKNNPQTPIASPFPRLSFRGIIVYIKQMSVPVPIRISSYACIPSIDSYLPQHSIHTRRCCSQDEDVHFYITLSRFSCTCPDHSRPTTLIPTQPTFFISYSFHLTQWCVARRDFIYLFIELLFFFFFLPSFFFWLGVRRFCFLLDGIIQYIKRRLHDKEPRDTIHSEECWWRASDDSPRVNTLDDQGIKDRARARHVGNDAKLTSNRRYLRQVIRGLVESQPPRFGQMRISWGTLVKLVPLKKPQEREAKKETVRDRNCAVKYRRCRGSTYQPSEGKPKRRCGTCCGNWLTIEWNEEVFKRHRKRAFHRSFFQGASSWSLTKRGLGRSGRMMSMRSKLGKNATSTVQTRERNTESRDAKVSSEPPRGRLNWAVVRADVSVLIPL</sequence>
<protein>
    <submittedName>
        <fullName evidence="3">Uncharacterized protein</fullName>
    </submittedName>
</protein>
<evidence type="ECO:0000256" key="2">
    <source>
        <dbReference type="SAM" id="Phobius"/>
    </source>
</evidence>
<name>A0A0L6UMN2_9BASI</name>
<reference evidence="3 4" key="1">
    <citation type="submission" date="2015-08" db="EMBL/GenBank/DDBJ databases">
        <title>Next Generation Sequencing and Analysis of the Genome of Puccinia sorghi L Schw, the Causal Agent of Maize Common Rust.</title>
        <authorList>
            <person name="Rochi L."/>
            <person name="Burguener G."/>
            <person name="Darino M."/>
            <person name="Turjanski A."/>
            <person name="Kreff E."/>
            <person name="Dieguez M.J."/>
            <person name="Sacco F."/>
        </authorList>
    </citation>
    <scope>NUCLEOTIDE SEQUENCE [LARGE SCALE GENOMIC DNA]</scope>
    <source>
        <strain evidence="3 4">RO10H11247</strain>
    </source>
</reference>
<proteinExistence type="predicted"/>
<feature type="region of interest" description="Disordered" evidence="1">
    <location>
        <begin position="351"/>
        <end position="379"/>
    </location>
</feature>
<comment type="caution">
    <text evidence="3">The sequence shown here is derived from an EMBL/GenBank/DDBJ whole genome shotgun (WGS) entry which is preliminary data.</text>
</comment>
<organism evidence="3 4">
    <name type="scientific">Puccinia sorghi</name>
    <dbReference type="NCBI Taxonomy" id="27349"/>
    <lineage>
        <taxon>Eukaryota</taxon>
        <taxon>Fungi</taxon>
        <taxon>Dikarya</taxon>
        <taxon>Basidiomycota</taxon>
        <taxon>Pucciniomycotina</taxon>
        <taxon>Pucciniomycetes</taxon>
        <taxon>Pucciniales</taxon>
        <taxon>Pucciniaceae</taxon>
        <taxon>Puccinia</taxon>
    </lineage>
</organism>
<keyword evidence="2" id="KW-1133">Transmembrane helix</keyword>
<feature type="transmembrane region" description="Helical" evidence="2">
    <location>
        <begin position="129"/>
        <end position="150"/>
    </location>
</feature>
<keyword evidence="2" id="KW-0812">Transmembrane</keyword>
<dbReference type="EMBL" id="LAVV01009934">
    <property type="protein sequence ID" value="KNZ49779.1"/>
    <property type="molecule type" value="Genomic_DNA"/>
</dbReference>
<dbReference type="Proteomes" id="UP000037035">
    <property type="component" value="Unassembled WGS sequence"/>
</dbReference>
<evidence type="ECO:0000313" key="3">
    <source>
        <dbReference type="EMBL" id="KNZ49779.1"/>
    </source>
</evidence>
<feature type="compositionally biased region" description="Basic and acidic residues" evidence="1">
    <location>
        <begin position="363"/>
        <end position="375"/>
    </location>
</feature>
<evidence type="ECO:0000313" key="4">
    <source>
        <dbReference type="Proteomes" id="UP000037035"/>
    </source>
</evidence>
<dbReference type="AlphaFoldDB" id="A0A0L6UMN2"/>
<keyword evidence="2" id="KW-0472">Membrane</keyword>
<evidence type="ECO:0000256" key="1">
    <source>
        <dbReference type="SAM" id="MobiDB-lite"/>
    </source>
</evidence>